<dbReference type="PANTHER" id="PTHR32552">
    <property type="entry name" value="FERRICHROME IRON RECEPTOR-RELATED"/>
    <property type="match status" value="1"/>
</dbReference>
<dbReference type="PROSITE" id="PS52016">
    <property type="entry name" value="TONB_DEPENDENT_REC_3"/>
    <property type="match status" value="1"/>
</dbReference>
<accession>A0A143BPF4</accession>
<evidence type="ECO:0000256" key="8">
    <source>
        <dbReference type="ARBA" id="ARBA00023077"/>
    </source>
</evidence>
<keyword evidence="8" id="KW-0798">TonB box</keyword>
<evidence type="ECO:0000256" key="9">
    <source>
        <dbReference type="ARBA" id="ARBA00023136"/>
    </source>
</evidence>
<dbReference type="Gene3D" id="2.40.170.20">
    <property type="entry name" value="TonB-dependent receptor, beta-barrel domain"/>
    <property type="match status" value="1"/>
</dbReference>
<keyword evidence="4" id="KW-0410">Iron transport</keyword>
<keyword evidence="9 11" id="KW-0472">Membrane</keyword>
<dbReference type="SUPFAM" id="SSF56935">
    <property type="entry name" value="Porins"/>
    <property type="match status" value="1"/>
</dbReference>
<dbReference type="Pfam" id="PF07715">
    <property type="entry name" value="Plug"/>
    <property type="match status" value="1"/>
</dbReference>
<comment type="subcellular location">
    <subcellularLocation>
        <location evidence="1 11">Cell outer membrane</location>
        <topology evidence="1 11">Multi-pass membrane protein</topology>
    </subcellularLocation>
</comment>
<keyword evidence="14" id="KW-1185">Reference proteome</keyword>
<keyword evidence="7" id="KW-0406">Ion transport</keyword>
<feature type="domain" description="TonB-dependent receptor plug" evidence="12">
    <location>
        <begin position="39"/>
        <end position="144"/>
    </location>
</feature>
<name>A0A143BPF4_9BACT</name>
<evidence type="ECO:0000256" key="2">
    <source>
        <dbReference type="ARBA" id="ARBA00022448"/>
    </source>
</evidence>
<evidence type="ECO:0000256" key="10">
    <source>
        <dbReference type="ARBA" id="ARBA00023237"/>
    </source>
</evidence>
<keyword evidence="2 11" id="KW-0813">Transport</keyword>
<dbReference type="InterPro" id="IPR012910">
    <property type="entry name" value="Plug_dom"/>
</dbReference>
<evidence type="ECO:0000313" key="13">
    <source>
        <dbReference type="EMBL" id="AMW06939.1"/>
    </source>
</evidence>
<reference evidence="13 14" key="1">
    <citation type="journal article" date="2014" name="Proc. Natl. Acad. Sci. U.S.A.">
        <title>Functional type 2 photosynthetic reaction centers found in the rare bacterial phylum Gemmatimonadetes.</title>
        <authorList>
            <person name="Zeng Y."/>
            <person name="Feng F."/>
            <person name="Medova H."/>
            <person name="Dean J."/>
            <person name="Koblizek M."/>
        </authorList>
    </citation>
    <scope>NUCLEOTIDE SEQUENCE [LARGE SCALE GENOMIC DNA]</scope>
    <source>
        <strain evidence="13 14">AP64</strain>
    </source>
</reference>
<dbReference type="InterPro" id="IPR036942">
    <property type="entry name" value="Beta-barrel_TonB_sf"/>
</dbReference>
<reference evidence="13 14" key="2">
    <citation type="journal article" date="2016" name="Environ. Microbiol. Rep.">
        <title>Metagenomic evidence for the presence of phototrophic Gemmatimonadetes bacteria in diverse environments.</title>
        <authorList>
            <person name="Zeng Y."/>
            <person name="Baumbach J."/>
            <person name="Barbosa E.G."/>
            <person name="Azevedo V."/>
            <person name="Zhang C."/>
            <person name="Koblizek M."/>
        </authorList>
    </citation>
    <scope>NUCLEOTIDE SEQUENCE [LARGE SCALE GENOMIC DNA]</scope>
    <source>
        <strain evidence="13 14">AP64</strain>
    </source>
</reference>
<dbReference type="PANTHER" id="PTHR32552:SF81">
    <property type="entry name" value="TONB-DEPENDENT OUTER MEMBRANE RECEPTOR"/>
    <property type="match status" value="1"/>
</dbReference>
<sequence length="753" mass="81140">MRVSLAAGQPARADFVLRRSTTTLQSIAVTANKRAESILEVPASITAYATEFLEKQSIQQFDQLSAYVPGLNVQLQSPNNPGFVIRGITSDDGTSYVEPRVSVFQDGVSISKSRGSVVELFDLERVEVLKGPQGTLFGRGAQIGAVHVIQNKAVNRREGFASVGSGNYNEVYANGMVNRPLLDGKLFGRVAAIYNKRDGFIDNTAGGTLNGKQTAAMRASLRWLPSATATVDIIANFQHDDSPGTSFKSVLYAPVGGTRTPFRSAALGGGDSLGINRQVGGLTVLWNQQLSSSVQFTSVTAGRRFYSDEAFDADGTLASALQFSEVAEGTQASQEFRLAYDRGGRLSGFAGVSGFWERGSQRVPFQTDERSFFALLSPLLGGSGVPFVPLIGADGQPNLSVTTNPLTRQPLKTDHVEQYQNFGETRAAEVFADATYTVQRLSLTAGLRGTYEDVDNGYEVQNSTTPGSLGVLLGAGRNNLFAPTNGRKSGTGAFRSAVGRGIASYDFGRGFLGYVSYAKGRRPNVVQVTAATVRTLSDERVYSTEAGLKGQLLGGRVQFDASAYQYDYRNFQTSITRLTATGLVNETLDAGSAKANGVEGSIRMQVNPSFAPFITYGYTDAQFDSTDVNGNRQARANNRFRLTPMHSYAAGFTLDGKLTRLGQGFVSPNMTYRGKIYFEDTNLPNIAEVGTFLFNARAGWRLKDQRTEITLIGRNLFSEPYIIDAGNTGGAFGIPTFIAGAPRLVSVQVSRRF</sequence>
<protein>
    <recommendedName>
        <fullName evidence="12">TonB-dependent receptor plug domain-containing protein</fullName>
    </recommendedName>
</protein>
<evidence type="ECO:0000313" key="14">
    <source>
        <dbReference type="Proteomes" id="UP000076404"/>
    </source>
</evidence>
<dbReference type="AlphaFoldDB" id="A0A143BPF4"/>
<dbReference type="GO" id="GO:0009279">
    <property type="term" value="C:cell outer membrane"/>
    <property type="evidence" value="ECO:0007669"/>
    <property type="project" value="UniProtKB-SubCell"/>
</dbReference>
<evidence type="ECO:0000256" key="1">
    <source>
        <dbReference type="ARBA" id="ARBA00004571"/>
    </source>
</evidence>
<evidence type="ECO:0000256" key="11">
    <source>
        <dbReference type="PROSITE-ProRule" id="PRU01360"/>
    </source>
</evidence>
<evidence type="ECO:0000256" key="5">
    <source>
        <dbReference type="ARBA" id="ARBA00022692"/>
    </source>
</evidence>
<keyword evidence="10 11" id="KW-0998">Cell outer membrane</keyword>
<proteinExistence type="inferred from homology"/>
<dbReference type="Proteomes" id="UP000076404">
    <property type="component" value="Chromosome"/>
</dbReference>
<dbReference type="EMBL" id="CP011454">
    <property type="protein sequence ID" value="AMW06939.1"/>
    <property type="molecule type" value="Genomic_DNA"/>
</dbReference>
<dbReference type="eggNOG" id="COG4773">
    <property type="taxonomic scope" value="Bacteria"/>
</dbReference>
<dbReference type="KEGG" id="gph:GEMMAAP_16265"/>
<gene>
    <name evidence="13" type="ORF">GEMMAAP_16265</name>
</gene>
<dbReference type="STRING" id="1379270.GEMMAAP_16265"/>
<keyword evidence="6" id="KW-0408">Iron</keyword>
<comment type="similarity">
    <text evidence="11">Belongs to the TonB-dependent receptor family.</text>
</comment>
<organism evidence="13 14">
    <name type="scientific">Gemmatimonas phototrophica</name>
    <dbReference type="NCBI Taxonomy" id="1379270"/>
    <lineage>
        <taxon>Bacteria</taxon>
        <taxon>Pseudomonadati</taxon>
        <taxon>Gemmatimonadota</taxon>
        <taxon>Gemmatimonadia</taxon>
        <taxon>Gemmatimonadales</taxon>
        <taxon>Gemmatimonadaceae</taxon>
        <taxon>Gemmatimonas</taxon>
    </lineage>
</organism>
<evidence type="ECO:0000256" key="4">
    <source>
        <dbReference type="ARBA" id="ARBA00022496"/>
    </source>
</evidence>
<dbReference type="GO" id="GO:0006826">
    <property type="term" value="P:iron ion transport"/>
    <property type="evidence" value="ECO:0007669"/>
    <property type="project" value="UniProtKB-KW"/>
</dbReference>
<keyword evidence="5 11" id="KW-0812">Transmembrane</keyword>
<evidence type="ECO:0000256" key="6">
    <source>
        <dbReference type="ARBA" id="ARBA00023004"/>
    </source>
</evidence>
<dbReference type="InterPro" id="IPR039426">
    <property type="entry name" value="TonB-dep_rcpt-like"/>
</dbReference>
<evidence type="ECO:0000256" key="3">
    <source>
        <dbReference type="ARBA" id="ARBA00022452"/>
    </source>
</evidence>
<evidence type="ECO:0000259" key="12">
    <source>
        <dbReference type="Pfam" id="PF07715"/>
    </source>
</evidence>
<evidence type="ECO:0000256" key="7">
    <source>
        <dbReference type="ARBA" id="ARBA00023065"/>
    </source>
</evidence>
<keyword evidence="3 11" id="KW-1134">Transmembrane beta strand</keyword>